<comment type="caution">
    <text evidence="1">The sequence shown here is derived from an EMBL/GenBank/DDBJ whole genome shotgun (WGS) entry which is preliminary data.</text>
</comment>
<dbReference type="STRING" id="135208.A0A4Y9ZHP4"/>
<gene>
    <name evidence="1" type="ORF">EWM64_g10669</name>
</gene>
<dbReference type="GO" id="GO:0006383">
    <property type="term" value="P:transcription by RNA polymerase III"/>
    <property type="evidence" value="ECO:0007669"/>
    <property type="project" value="InterPro"/>
</dbReference>
<dbReference type="PANTHER" id="PTHR23082">
    <property type="entry name" value="TRANSCRIPTION INITIATION FACTOR IIIC TFIIIC , POLYPEPTIDE 3-RELATED"/>
    <property type="match status" value="1"/>
</dbReference>
<sequence length="73" mass="8491">HGYDYFKDDPLICLSLAIAYMGRAMQRQADNRHHFIAQAMAFLSQYREMRKDDPGGMDEVEFNFGRAFQQLGV</sequence>
<name>A0A4Y9ZHP4_9AGAM</name>
<protein>
    <recommendedName>
        <fullName evidence="3">Transcription factor domain-containing protein</fullName>
    </recommendedName>
</protein>
<dbReference type="OrthoDB" id="9991317at2759"/>
<proteinExistence type="predicted"/>
<evidence type="ECO:0008006" key="3">
    <source>
        <dbReference type="Google" id="ProtNLM"/>
    </source>
</evidence>
<evidence type="ECO:0000313" key="2">
    <source>
        <dbReference type="Proteomes" id="UP000298061"/>
    </source>
</evidence>
<organism evidence="1 2">
    <name type="scientific">Hericium alpestre</name>
    <dbReference type="NCBI Taxonomy" id="135208"/>
    <lineage>
        <taxon>Eukaryota</taxon>
        <taxon>Fungi</taxon>
        <taxon>Dikarya</taxon>
        <taxon>Basidiomycota</taxon>
        <taxon>Agaricomycotina</taxon>
        <taxon>Agaricomycetes</taxon>
        <taxon>Russulales</taxon>
        <taxon>Hericiaceae</taxon>
        <taxon>Hericium</taxon>
    </lineage>
</organism>
<dbReference type="Proteomes" id="UP000298061">
    <property type="component" value="Unassembled WGS sequence"/>
</dbReference>
<feature type="non-terminal residue" evidence="1">
    <location>
        <position position="1"/>
    </location>
</feature>
<keyword evidence="2" id="KW-1185">Reference proteome</keyword>
<dbReference type="GO" id="GO:0000127">
    <property type="term" value="C:transcription factor TFIIIC complex"/>
    <property type="evidence" value="ECO:0007669"/>
    <property type="project" value="TreeGrafter"/>
</dbReference>
<dbReference type="InterPro" id="IPR039340">
    <property type="entry name" value="Tfc4/TFIIIC-102/Sfc4"/>
</dbReference>
<accession>A0A4Y9ZHP4</accession>
<dbReference type="PANTHER" id="PTHR23082:SF0">
    <property type="entry name" value="GENERAL TRANSCRIPTION FACTOR 3C POLYPEPTIDE 3"/>
    <property type="match status" value="1"/>
</dbReference>
<reference evidence="1 2" key="1">
    <citation type="submission" date="2019-02" db="EMBL/GenBank/DDBJ databases">
        <title>Genome sequencing of the rare red list fungi Hericium alpestre (H. flagellum).</title>
        <authorList>
            <person name="Buettner E."/>
            <person name="Kellner H."/>
        </authorList>
    </citation>
    <scope>NUCLEOTIDE SEQUENCE [LARGE SCALE GENOMIC DNA]</scope>
    <source>
        <strain evidence="1 2">DSM 108284</strain>
    </source>
</reference>
<dbReference type="EMBL" id="SFCI01002972">
    <property type="protein sequence ID" value="TFY73343.1"/>
    <property type="molecule type" value="Genomic_DNA"/>
</dbReference>
<dbReference type="AlphaFoldDB" id="A0A4Y9ZHP4"/>
<evidence type="ECO:0000313" key="1">
    <source>
        <dbReference type="EMBL" id="TFY73343.1"/>
    </source>
</evidence>